<feature type="transmembrane region" description="Helical" evidence="9">
    <location>
        <begin position="290"/>
        <end position="312"/>
    </location>
</feature>
<feature type="short sequence motif" description="Meso-diaminopimelate recognition motif" evidence="7">
    <location>
        <begin position="406"/>
        <end position="409"/>
    </location>
</feature>
<feature type="binding site" evidence="7">
    <location>
        <begin position="109"/>
        <end position="115"/>
    </location>
    <ligand>
        <name>ATP</name>
        <dbReference type="ChEBI" id="CHEBI:30616"/>
    </ligand>
</feature>
<keyword evidence="7" id="KW-0547">Nucleotide-binding</keyword>
<dbReference type="InterPro" id="IPR036615">
    <property type="entry name" value="Mur_ligase_C_dom_sf"/>
</dbReference>
<dbReference type="Pfam" id="PF01225">
    <property type="entry name" value="Mur_ligase"/>
    <property type="match status" value="1"/>
</dbReference>
<dbReference type="Gene3D" id="3.40.1390.10">
    <property type="entry name" value="MurE/MurF, N-terminal domain"/>
    <property type="match status" value="1"/>
</dbReference>
<feature type="binding site" evidence="7">
    <location>
        <position position="382"/>
    </location>
    <ligand>
        <name>meso-2,6-diaminopimelate</name>
        <dbReference type="ChEBI" id="CHEBI:57791"/>
    </ligand>
</feature>
<feature type="domain" description="Mur ligase N-terminal catalytic" evidence="10">
    <location>
        <begin position="24"/>
        <end position="95"/>
    </location>
</feature>
<dbReference type="GO" id="GO:0051301">
    <property type="term" value="P:cell division"/>
    <property type="evidence" value="ECO:0007669"/>
    <property type="project" value="UniProtKB-KW"/>
</dbReference>
<dbReference type="GO" id="GO:0000287">
    <property type="term" value="F:magnesium ion binding"/>
    <property type="evidence" value="ECO:0007669"/>
    <property type="project" value="UniProtKB-UniRule"/>
</dbReference>
<dbReference type="KEGG" id="nba:CUN60_02130"/>
<organism evidence="13 14">
    <name type="scientific">Aquella oligotrophica</name>
    <dbReference type="NCBI Taxonomy" id="2067065"/>
    <lineage>
        <taxon>Bacteria</taxon>
        <taxon>Pseudomonadati</taxon>
        <taxon>Pseudomonadota</taxon>
        <taxon>Betaproteobacteria</taxon>
        <taxon>Neisseriales</taxon>
        <taxon>Neisseriaceae</taxon>
        <taxon>Aquella</taxon>
    </lineage>
</organism>
<dbReference type="InterPro" id="IPR000713">
    <property type="entry name" value="Mur_ligase_N"/>
</dbReference>
<dbReference type="SUPFAM" id="SSF53244">
    <property type="entry name" value="MurD-like peptide ligases, peptide-binding domain"/>
    <property type="match status" value="1"/>
</dbReference>
<comment type="PTM">
    <text evidence="7">Carboxylation is probably crucial for Mg(2+) binding and, consequently, for the gamma-phosphate positioning of ATP.</text>
</comment>
<evidence type="ECO:0000259" key="10">
    <source>
        <dbReference type="Pfam" id="PF01225"/>
    </source>
</evidence>
<comment type="cofactor">
    <cofactor evidence="7">
        <name>Mg(2+)</name>
        <dbReference type="ChEBI" id="CHEBI:18420"/>
    </cofactor>
</comment>
<dbReference type="GO" id="GO:0009252">
    <property type="term" value="P:peptidoglycan biosynthetic process"/>
    <property type="evidence" value="ECO:0007669"/>
    <property type="project" value="UniProtKB-UniRule"/>
</dbReference>
<dbReference type="EC" id="6.3.2.13" evidence="7"/>
<dbReference type="OrthoDB" id="9800958at2"/>
<feature type="binding site" evidence="7">
    <location>
        <begin position="151"/>
        <end position="152"/>
    </location>
    <ligand>
        <name>UDP-N-acetyl-alpha-D-muramoyl-L-alanyl-D-glutamate</name>
        <dbReference type="ChEBI" id="CHEBI:83900"/>
    </ligand>
</feature>
<keyword evidence="6 7" id="KW-0961">Cell wall biogenesis/degradation</keyword>
<dbReference type="GO" id="GO:0071555">
    <property type="term" value="P:cell wall organization"/>
    <property type="evidence" value="ECO:0007669"/>
    <property type="project" value="UniProtKB-KW"/>
</dbReference>
<gene>
    <name evidence="7" type="primary">murE</name>
    <name evidence="13" type="ORF">CUN60_02130</name>
</gene>
<feature type="binding site" evidence="7">
    <location>
        <position position="457"/>
    </location>
    <ligand>
        <name>meso-2,6-diaminopimelate</name>
        <dbReference type="ChEBI" id="CHEBI:57791"/>
    </ligand>
</feature>
<dbReference type="Pfam" id="PF08245">
    <property type="entry name" value="Mur_ligase_M"/>
    <property type="match status" value="1"/>
</dbReference>
<keyword evidence="4 7" id="KW-0573">Peptidoglycan synthesis</keyword>
<evidence type="ECO:0000313" key="14">
    <source>
        <dbReference type="Proteomes" id="UP000236655"/>
    </source>
</evidence>
<dbReference type="Pfam" id="PF02875">
    <property type="entry name" value="Mur_ligase_C"/>
    <property type="match status" value="1"/>
</dbReference>
<comment type="catalytic activity">
    <reaction evidence="7">
        <text>UDP-N-acetyl-alpha-D-muramoyl-L-alanyl-D-glutamate + meso-2,6-diaminopimelate + ATP = UDP-N-acetyl-alpha-D-muramoyl-L-alanyl-gamma-D-glutamyl-meso-2,6-diaminopimelate + ADP + phosphate + H(+)</text>
        <dbReference type="Rhea" id="RHEA:23676"/>
        <dbReference type="ChEBI" id="CHEBI:15378"/>
        <dbReference type="ChEBI" id="CHEBI:30616"/>
        <dbReference type="ChEBI" id="CHEBI:43474"/>
        <dbReference type="ChEBI" id="CHEBI:57791"/>
        <dbReference type="ChEBI" id="CHEBI:83900"/>
        <dbReference type="ChEBI" id="CHEBI:83905"/>
        <dbReference type="ChEBI" id="CHEBI:456216"/>
        <dbReference type="EC" id="6.3.2.13"/>
    </reaction>
</comment>
<dbReference type="SUPFAM" id="SSF63418">
    <property type="entry name" value="MurE/MurF N-terminal domain"/>
    <property type="match status" value="1"/>
</dbReference>
<keyword evidence="7" id="KW-0963">Cytoplasm</keyword>
<evidence type="ECO:0000256" key="2">
    <source>
        <dbReference type="ARBA" id="ARBA00022618"/>
    </source>
</evidence>
<dbReference type="GO" id="GO:0005524">
    <property type="term" value="F:ATP binding"/>
    <property type="evidence" value="ECO:0007669"/>
    <property type="project" value="UniProtKB-UniRule"/>
</dbReference>
<dbReference type="EMBL" id="CP024847">
    <property type="protein sequence ID" value="AUR53138.1"/>
    <property type="molecule type" value="Genomic_DNA"/>
</dbReference>
<dbReference type="Gene3D" id="3.90.190.20">
    <property type="entry name" value="Mur ligase, C-terminal domain"/>
    <property type="match status" value="1"/>
</dbReference>
<dbReference type="HAMAP" id="MF_00208">
    <property type="entry name" value="MurE"/>
    <property type="match status" value="1"/>
</dbReference>
<comment type="caution">
    <text evidence="7">Lacks conserved residue(s) required for the propagation of feature annotation.</text>
</comment>
<dbReference type="UniPathway" id="UPA00219"/>
<evidence type="ECO:0000259" key="12">
    <source>
        <dbReference type="Pfam" id="PF08245"/>
    </source>
</evidence>
<dbReference type="AlphaFoldDB" id="A0A2I7N9J5"/>
<feature type="binding site" evidence="7">
    <location>
        <position position="184"/>
    </location>
    <ligand>
        <name>UDP-N-acetyl-alpha-D-muramoyl-L-alanyl-D-glutamate</name>
        <dbReference type="ChEBI" id="CHEBI:83900"/>
    </ligand>
</feature>
<evidence type="ECO:0000256" key="7">
    <source>
        <dbReference type="HAMAP-Rule" id="MF_00208"/>
    </source>
</evidence>
<dbReference type="PANTHER" id="PTHR23135:SF4">
    <property type="entry name" value="UDP-N-ACETYLMURAMOYL-L-ALANYL-D-GLUTAMATE--2,6-DIAMINOPIMELATE LIGASE MURE HOMOLOG, CHLOROPLASTIC"/>
    <property type="match status" value="1"/>
</dbReference>
<protein>
    <recommendedName>
        <fullName evidence="7">UDP-N-acetylmuramoyl-L-alanyl-D-glutamate--2,6-diaminopimelate ligase</fullName>
        <ecNumber evidence="7">6.3.2.13</ecNumber>
    </recommendedName>
    <alternativeName>
        <fullName evidence="7">Meso-A2pm-adding enzyme</fullName>
    </alternativeName>
    <alternativeName>
        <fullName evidence="7">Meso-diaminopimelate-adding enzyme</fullName>
    </alternativeName>
    <alternativeName>
        <fullName evidence="7">UDP-MurNAc-L-Ala-D-Glu:meso-diaminopimelate ligase</fullName>
    </alternativeName>
    <alternativeName>
        <fullName evidence="7">UDP-MurNAc-tripeptide synthetase</fullName>
    </alternativeName>
    <alternativeName>
        <fullName evidence="7">UDP-N-acetylmuramyl-tripeptide synthetase</fullName>
    </alternativeName>
</protein>
<comment type="subcellular location">
    <subcellularLocation>
        <location evidence="7 8">Cytoplasm</location>
    </subcellularLocation>
</comment>
<keyword evidence="3 7" id="KW-0133">Cell shape</keyword>
<keyword evidence="9" id="KW-0812">Transmembrane</keyword>
<comment type="function">
    <text evidence="7">Catalyzes the addition of meso-diaminopimelic acid to the nucleotide precursor UDP-N-acetylmuramoyl-L-alanyl-D-glutamate (UMAG) in the biosynthesis of bacterial cell-wall peptidoglycan.</text>
</comment>
<keyword evidence="9" id="KW-0472">Membrane</keyword>
<dbReference type="InterPro" id="IPR004101">
    <property type="entry name" value="Mur_ligase_C"/>
</dbReference>
<dbReference type="InterPro" id="IPR005761">
    <property type="entry name" value="UDP-N-AcMur-Glu-dNH2Pim_ligase"/>
</dbReference>
<evidence type="ECO:0000256" key="3">
    <source>
        <dbReference type="ARBA" id="ARBA00022960"/>
    </source>
</evidence>
<accession>A0A2I7N9J5</accession>
<dbReference type="Gene3D" id="3.40.1190.10">
    <property type="entry name" value="Mur-like, catalytic domain"/>
    <property type="match status" value="1"/>
</dbReference>
<dbReference type="Proteomes" id="UP000236655">
    <property type="component" value="Chromosome"/>
</dbReference>
<dbReference type="GO" id="GO:0005737">
    <property type="term" value="C:cytoplasm"/>
    <property type="evidence" value="ECO:0007669"/>
    <property type="project" value="UniProtKB-SubCell"/>
</dbReference>
<proteinExistence type="inferred from homology"/>
<feature type="binding site" evidence="7">
    <location>
        <position position="186"/>
    </location>
    <ligand>
        <name>UDP-N-acetyl-alpha-D-muramoyl-L-alanyl-D-glutamate</name>
        <dbReference type="ChEBI" id="CHEBI:83900"/>
    </ligand>
</feature>
<keyword evidence="7" id="KW-0067">ATP-binding</keyword>
<dbReference type="InterPro" id="IPR013221">
    <property type="entry name" value="Mur_ligase_cen"/>
</dbReference>
<sequence length="490" mass="53870">MLSDEIIAQHVNVLGILLANQANLVIDSRKINLGDVFCAYRGTANDGREYINSAIEKGAAAILYQPPYSGVPIKLENHPVENLMQLVGIFAAHKYGYPSKSIKNFAVTGTNGKTSITHWLNQAYAFLGYKTGIIGTTGAGVYPNLNDYASTTPDPVTLQQLLLKFKNAAIDVLAMEVSSHALHQGRVNGVNFDTAIFTNLTQDHLDYHQTMDNYFAAKEELFYWSGLKNAVINSDDPYGQKIIANLVTSQSTVNIISYGINSGDVRAQDINLSNRGCEFVLTYAKEEVRIYAPIIGLFNIYNLLAVIASLLANNINFSQIKDLIAQLKPVTGRMDAKIIDGKPLVVVDYAHTPDALEKALSTLKEIKGTGRLICVFGCGGNRDRSKRPLMGEAAAKYADKIILTTDNPRFEEPEAIIADILPAMANNKHYLVEVKREEAIHKAINMALADDVVLIAGKGHEPYQEVKGTKYPFSDLEIVQQMLANRAFKD</sequence>
<evidence type="ECO:0000256" key="5">
    <source>
        <dbReference type="ARBA" id="ARBA00023306"/>
    </source>
</evidence>
<dbReference type="NCBIfam" id="NF001126">
    <property type="entry name" value="PRK00139.1-4"/>
    <property type="match status" value="1"/>
</dbReference>
<feature type="modified residue" description="N6-carboxylysine" evidence="7">
    <location>
        <position position="218"/>
    </location>
</feature>
<name>A0A2I7N9J5_9NEIS</name>
<keyword evidence="7" id="KW-0460">Magnesium</keyword>
<reference evidence="14" key="1">
    <citation type="submission" date="2017-11" db="EMBL/GenBank/DDBJ databases">
        <authorList>
            <person name="Chan K.G."/>
            <person name="Lee L.S."/>
        </authorList>
    </citation>
    <scope>NUCLEOTIDE SEQUENCE [LARGE SCALE GENOMIC DNA]</scope>
    <source>
        <strain evidence="14">DSM 100970</strain>
    </source>
</reference>
<comment type="pathway">
    <text evidence="7 8">Cell wall biogenesis; peptidoglycan biosynthesis.</text>
</comment>
<dbReference type="InterPro" id="IPR035911">
    <property type="entry name" value="MurE/MurF_N"/>
</dbReference>
<dbReference type="PANTHER" id="PTHR23135">
    <property type="entry name" value="MUR LIGASE FAMILY MEMBER"/>
    <property type="match status" value="1"/>
</dbReference>
<feature type="binding site" evidence="7">
    <location>
        <position position="178"/>
    </location>
    <ligand>
        <name>UDP-N-acetyl-alpha-D-muramoyl-L-alanyl-D-glutamate</name>
        <dbReference type="ChEBI" id="CHEBI:83900"/>
    </ligand>
</feature>
<evidence type="ECO:0000313" key="13">
    <source>
        <dbReference type="EMBL" id="AUR53138.1"/>
    </source>
</evidence>
<evidence type="ECO:0000256" key="4">
    <source>
        <dbReference type="ARBA" id="ARBA00022984"/>
    </source>
</evidence>
<dbReference type="GO" id="GO:0008765">
    <property type="term" value="F:UDP-N-acetylmuramoylalanyl-D-glutamate-2,6-diaminopimelate ligase activity"/>
    <property type="evidence" value="ECO:0007669"/>
    <property type="project" value="UniProtKB-UniRule"/>
</dbReference>
<keyword evidence="9" id="KW-1133">Transmembrane helix</keyword>
<evidence type="ECO:0000256" key="6">
    <source>
        <dbReference type="ARBA" id="ARBA00023316"/>
    </source>
</evidence>
<evidence type="ECO:0000256" key="9">
    <source>
        <dbReference type="SAM" id="Phobius"/>
    </source>
</evidence>
<dbReference type="GO" id="GO:0008360">
    <property type="term" value="P:regulation of cell shape"/>
    <property type="evidence" value="ECO:0007669"/>
    <property type="project" value="UniProtKB-KW"/>
</dbReference>
<dbReference type="InterPro" id="IPR036565">
    <property type="entry name" value="Mur-like_cat_sf"/>
</dbReference>
<comment type="similarity">
    <text evidence="1 7">Belongs to the MurCDEF family. MurE subfamily.</text>
</comment>
<evidence type="ECO:0000256" key="1">
    <source>
        <dbReference type="ARBA" id="ARBA00005898"/>
    </source>
</evidence>
<keyword evidence="7 13" id="KW-0436">Ligase</keyword>
<dbReference type="NCBIfam" id="TIGR01085">
    <property type="entry name" value="murE"/>
    <property type="match status" value="1"/>
</dbReference>
<keyword evidence="14" id="KW-1185">Reference proteome</keyword>
<evidence type="ECO:0000256" key="8">
    <source>
        <dbReference type="RuleBase" id="RU004135"/>
    </source>
</evidence>
<dbReference type="SUPFAM" id="SSF53623">
    <property type="entry name" value="MurD-like peptide ligases, catalytic domain"/>
    <property type="match status" value="1"/>
</dbReference>
<feature type="binding site" evidence="7">
    <location>
        <position position="28"/>
    </location>
    <ligand>
        <name>UDP-N-acetyl-alpha-D-muramoyl-L-alanyl-D-glutamate</name>
        <dbReference type="ChEBI" id="CHEBI:83900"/>
    </ligand>
</feature>
<feature type="domain" description="Mur ligase central" evidence="12">
    <location>
        <begin position="107"/>
        <end position="309"/>
    </location>
</feature>
<feature type="binding site" evidence="7">
    <location>
        <position position="461"/>
    </location>
    <ligand>
        <name>meso-2,6-diaminopimelate</name>
        <dbReference type="ChEBI" id="CHEBI:57791"/>
    </ligand>
</feature>
<evidence type="ECO:0000259" key="11">
    <source>
        <dbReference type="Pfam" id="PF02875"/>
    </source>
</evidence>
<feature type="binding site" evidence="7">
    <location>
        <begin position="406"/>
        <end position="409"/>
    </location>
    <ligand>
        <name>meso-2,6-diaminopimelate</name>
        <dbReference type="ChEBI" id="CHEBI:57791"/>
    </ligand>
</feature>
<keyword evidence="2 7" id="KW-0132">Cell division</keyword>
<keyword evidence="5 7" id="KW-0131">Cell cycle</keyword>
<feature type="domain" description="Mur ligase C-terminal" evidence="11">
    <location>
        <begin position="332"/>
        <end position="459"/>
    </location>
</feature>